<dbReference type="Proteomes" id="UP000515211">
    <property type="component" value="Chromosome 2"/>
</dbReference>
<protein>
    <submittedName>
        <fullName evidence="4">Uncharacterized protein LOC107474442</fullName>
    </submittedName>
</protein>
<gene>
    <name evidence="4" type="primary">LOC107474442</name>
</gene>
<organism evidence="3 4">
    <name type="scientific">Arachis duranensis</name>
    <name type="common">Wild peanut</name>
    <dbReference type="NCBI Taxonomy" id="130453"/>
    <lineage>
        <taxon>Eukaryota</taxon>
        <taxon>Viridiplantae</taxon>
        <taxon>Streptophyta</taxon>
        <taxon>Embryophyta</taxon>
        <taxon>Tracheophyta</taxon>
        <taxon>Spermatophyta</taxon>
        <taxon>Magnoliopsida</taxon>
        <taxon>eudicotyledons</taxon>
        <taxon>Gunneridae</taxon>
        <taxon>Pentapetalae</taxon>
        <taxon>rosids</taxon>
        <taxon>fabids</taxon>
        <taxon>Fabales</taxon>
        <taxon>Fabaceae</taxon>
        <taxon>Papilionoideae</taxon>
        <taxon>50 kb inversion clade</taxon>
        <taxon>dalbergioids sensu lato</taxon>
        <taxon>Dalbergieae</taxon>
        <taxon>Pterocarpus clade</taxon>
        <taxon>Arachis</taxon>
    </lineage>
</organism>
<dbReference type="InterPro" id="IPR025398">
    <property type="entry name" value="DUF4371"/>
</dbReference>
<feature type="compositionally biased region" description="Polar residues" evidence="1">
    <location>
        <begin position="810"/>
        <end position="828"/>
    </location>
</feature>
<reference evidence="4" key="2">
    <citation type="submission" date="2025-08" db="UniProtKB">
        <authorList>
            <consortium name="RefSeq"/>
        </authorList>
    </citation>
    <scope>IDENTIFICATION</scope>
    <source>
        <tissue evidence="4">Whole plant</tissue>
    </source>
</reference>
<dbReference type="GeneID" id="107474442"/>
<dbReference type="OrthoDB" id="118159at2759"/>
<name>A0A6P4CDE1_ARADU</name>
<reference evidence="3" key="1">
    <citation type="journal article" date="2016" name="Nat. Genet.">
        <title>The genome sequences of Arachis duranensis and Arachis ipaensis, the diploid ancestors of cultivated peanut.</title>
        <authorList>
            <person name="Bertioli D.J."/>
            <person name="Cannon S.B."/>
            <person name="Froenicke L."/>
            <person name="Huang G."/>
            <person name="Farmer A.D."/>
            <person name="Cannon E.K."/>
            <person name="Liu X."/>
            <person name="Gao D."/>
            <person name="Clevenger J."/>
            <person name="Dash S."/>
            <person name="Ren L."/>
            <person name="Moretzsohn M.C."/>
            <person name="Shirasawa K."/>
            <person name="Huang W."/>
            <person name="Vidigal B."/>
            <person name="Abernathy B."/>
            <person name="Chu Y."/>
            <person name="Niederhuth C.E."/>
            <person name="Umale P."/>
            <person name="Araujo A.C."/>
            <person name="Kozik A."/>
            <person name="Kim K.D."/>
            <person name="Burow M.D."/>
            <person name="Varshney R.K."/>
            <person name="Wang X."/>
            <person name="Zhang X."/>
            <person name="Barkley N."/>
            <person name="Guimaraes P.M."/>
            <person name="Isobe S."/>
            <person name="Guo B."/>
            <person name="Liao B."/>
            <person name="Stalker H.T."/>
            <person name="Schmitz R.J."/>
            <person name="Scheffler B.E."/>
            <person name="Leal-Bertioli S.C."/>
            <person name="Xun X."/>
            <person name="Jackson S.A."/>
            <person name="Michelmore R."/>
            <person name="Ozias-Akins P."/>
        </authorList>
    </citation>
    <scope>NUCLEOTIDE SEQUENCE [LARGE SCALE GENOMIC DNA]</scope>
    <source>
        <strain evidence="3">cv. V14167</strain>
    </source>
</reference>
<dbReference type="SUPFAM" id="SSF53098">
    <property type="entry name" value="Ribonuclease H-like"/>
    <property type="match status" value="1"/>
</dbReference>
<dbReference type="RefSeq" id="XP_015949548.1">
    <property type="nucleotide sequence ID" value="XM_016094062.1"/>
</dbReference>
<dbReference type="PANTHER" id="PTHR11697:SF230">
    <property type="entry name" value="ZINC FINGER, MYM DOMAIN CONTAINING 1"/>
    <property type="match status" value="1"/>
</dbReference>
<dbReference type="KEGG" id="adu:107474442"/>
<evidence type="ECO:0000256" key="1">
    <source>
        <dbReference type="SAM" id="MobiDB-lite"/>
    </source>
</evidence>
<evidence type="ECO:0000313" key="4">
    <source>
        <dbReference type="RefSeq" id="XP_015949548.1"/>
    </source>
</evidence>
<dbReference type="Pfam" id="PF05699">
    <property type="entry name" value="Dimer_Tnp_hAT"/>
    <property type="match status" value="1"/>
</dbReference>
<dbReference type="InterPro" id="IPR012337">
    <property type="entry name" value="RNaseH-like_sf"/>
</dbReference>
<evidence type="ECO:0000313" key="3">
    <source>
        <dbReference type="Proteomes" id="UP000515211"/>
    </source>
</evidence>
<keyword evidence="3" id="KW-1185">Reference proteome</keyword>
<dbReference type="GO" id="GO:0046983">
    <property type="term" value="F:protein dimerization activity"/>
    <property type="evidence" value="ECO:0007669"/>
    <property type="project" value="InterPro"/>
</dbReference>
<proteinExistence type="predicted"/>
<accession>A0A6P4CDE1</accession>
<dbReference type="InterPro" id="IPR055298">
    <property type="entry name" value="AtLOH3-like"/>
</dbReference>
<dbReference type="SMART" id="SM00597">
    <property type="entry name" value="ZnF_TTF"/>
    <property type="match status" value="1"/>
</dbReference>
<feature type="compositionally biased region" description="Polar residues" evidence="1">
    <location>
        <begin position="749"/>
        <end position="786"/>
    </location>
</feature>
<dbReference type="InterPro" id="IPR006580">
    <property type="entry name" value="Znf_TTF"/>
</dbReference>
<feature type="region of interest" description="Disordered" evidence="1">
    <location>
        <begin position="746"/>
        <end position="832"/>
    </location>
</feature>
<evidence type="ECO:0000259" key="2">
    <source>
        <dbReference type="SMART" id="SM00597"/>
    </source>
</evidence>
<dbReference type="AlphaFoldDB" id="A0A6P4CDE1"/>
<dbReference type="InterPro" id="IPR008906">
    <property type="entry name" value="HATC_C_dom"/>
</dbReference>
<sequence length="948" mass="108080">MSKFKTIDTFFKRKDQENEDTSTITTPILEGSSNFITSSSSLNSSKRPRLLPNQLDVFRLERDPGMRPMIWKFPPNKRDEIRRTYIKVGPNQPILDNYPFSGDKSHRRFQASWFKLFPSWLEYSIEDYAIYCFPCFLFAKEPSINTGSNAFIENGFRNWKKVNSGKEYALLNHIGKGPNSFHHKALKSCDDLMKQSQHIDKLLHKQTSEEIEKNRIRLGASIDCIKWLTFQGCAYKGHDESQSSSNRGNFLEILKILGSYNERVKKNVLENAPKNAKYTSNDVQKEILHILATKMRNSIREEIGDAKFCIIIDEARYESKKEQMAIVLRFVILDGFVKEIFFDLVHVTDTCATTLKKELISVLSHYNLQVENIRGQGYDGASNMQSEWNGLQALFLKDSPQAYYVHYFAHRLQLALVAVSREVLQIHEFFTQLNSIVTIVIASSKRHDQLQEAQAIENANLVAQNELETGKCANQISTLQRAGDTRWSSHFNYICSLVKMFTATNIVLNNIIEDGTTYAQRGEAYGVSKILLSFEFVFTLHLMKEIMGITNVLCQALQQQSQDILNAMHIVSTSKLLLQQLRDGGWCNFLANVKDFCEKHEIEIPNMSAQYVFGRGRSCQPSITVEHHYRIDLQHYQHDIPNHLKGIGTLSELCNKLQEMEKSRTYHMVDRLIRLVLTLPVSTATTERAFSAMKIVKTRLRSYIAKEDAASNISSIKFVVSSSNTKATSNKSGIGNVPTLEEKFDEVYTSETEPSPRTEPTSNRPGNQAQKEVETVQNQENGSSIQAEPETAVAEKLRDNSILSHESEGNPETSSTQNPLVTESASKSTRPREWRFLKNYPEEFVIGDVSQGVRTRSSTRKANEESNIALLSQIDPQNVKKSLSDPSWVKTIEDELLEFEKNQVWTLVPRPSRQKVTGTKWIFRNKLGEDGSIARNKIADVFVEDFVS</sequence>
<dbReference type="PANTHER" id="PTHR11697">
    <property type="entry name" value="GENERAL TRANSCRIPTION FACTOR 2-RELATED ZINC FINGER PROTEIN"/>
    <property type="match status" value="1"/>
</dbReference>
<dbReference type="Pfam" id="PF14291">
    <property type="entry name" value="DUF4371"/>
    <property type="match status" value="1"/>
</dbReference>
<feature type="domain" description="TTF-type" evidence="2">
    <location>
        <begin position="105"/>
        <end position="205"/>
    </location>
</feature>